<keyword evidence="5 10" id="KW-0067">ATP-binding</keyword>
<evidence type="ECO:0000256" key="4">
    <source>
        <dbReference type="ARBA" id="ARBA00022741"/>
    </source>
</evidence>
<dbReference type="GO" id="GO:0046677">
    <property type="term" value="P:response to antibiotic"/>
    <property type="evidence" value="ECO:0007669"/>
    <property type="project" value="UniProtKB-KW"/>
</dbReference>
<keyword evidence="4" id="KW-0547">Nucleotide-binding</keyword>
<feature type="domain" description="ABC transporter" evidence="9">
    <location>
        <begin position="11"/>
        <end position="236"/>
    </location>
</feature>
<name>A0A1L7CSF4_9CORY</name>
<evidence type="ECO:0000256" key="5">
    <source>
        <dbReference type="ARBA" id="ARBA00022840"/>
    </source>
</evidence>
<evidence type="ECO:0000256" key="8">
    <source>
        <dbReference type="ARBA" id="ARBA00023251"/>
    </source>
</evidence>
<keyword evidence="6" id="KW-1278">Translocase</keyword>
<gene>
    <name evidence="10" type="ORF">CFRA_05545</name>
</gene>
<evidence type="ECO:0000256" key="2">
    <source>
        <dbReference type="ARBA" id="ARBA00022448"/>
    </source>
</evidence>
<keyword evidence="7" id="KW-0472">Membrane</keyword>
<dbReference type="GO" id="GO:0005524">
    <property type="term" value="F:ATP binding"/>
    <property type="evidence" value="ECO:0007669"/>
    <property type="project" value="UniProtKB-KW"/>
</dbReference>
<dbReference type="PANTHER" id="PTHR42711:SF16">
    <property type="entry name" value="ABC TRANSPORTER ATP-BINDING PROTEIN"/>
    <property type="match status" value="1"/>
</dbReference>
<comment type="subcellular location">
    <subcellularLocation>
        <location evidence="1">Cell membrane</location>
        <topology evidence="1">Peripheral membrane protein</topology>
    </subcellularLocation>
</comment>
<evidence type="ECO:0000259" key="9">
    <source>
        <dbReference type="PROSITE" id="PS50893"/>
    </source>
</evidence>
<proteinExistence type="predicted"/>
<evidence type="ECO:0000256" key="3">
    <source>
        <dbReference type="ARBA" id="ARBA00022475"/>
    </source>
</evidence>
<dbReference type="GO" id="GO:0055085">
    <property type="term" value="P:transmembrane transport"/>
    <property type="evidence" value="ECO:0007669"/>
    <property type="project" value="UniProtKB-ARBA"/>
</dbReference>
<dbReference type="PANTHER" id="PTHR42711">
    <property type="entry name" value="ABC TRANSPORTER ATP-BINDING PROTEIN"/>
    <property type="match status" value="1"/>
</dbReference>
<dbReference type="PROSITE" id="PS50893">
    <property type="entry name" value="ABC_TRANSPORTER_2"/>
    <property type="match status" value="1"/>
</dbReference>
<dbReference type="AlphaFoldDB" id="A0A1L7CSF4"/>
<evidence type="ECO:0000256" key="6">
    <source>
        <dbReference type="ARBA" id="ARBA00022967"/>
    </source>
</evidence>
<keyword evidence="2" id="KW-0813">Transport</keyword>
<keyword evidence="8" id="KW-0046">Antibiotic resistance</keyword>
<protein>
    <submittedName>
        <fullName evidence="10">Spermidine/putrescine ABC transporter ATP-binding protein</fullName>
    </submittedName>
</protein>
<accession>A0A1L7CSF4</accession>
<organism evidence="10 11">
    <name type="scientific">Corynebacterium frankenforstense DSM 45800</name>
    <dbReference type="NCBI Taxonomy" id="1437875"/>
    <lineage>
        <taxon>Bacteria</taxon>
        <taxon>Bacillati</taxon>
        <taxon>Actinomycetota</taxon>
        <taxon>Actinomycetes</taxon>
        <taxon>Mycobacteriales</taxon>
        <taxon>Corynebacteriaceae</taxon>
        <taxon>Corynebacterium</taxon>
    </lineage>
</organism>
<dbReference type="InterPro" id="IPR027417">
    <property type="entry name" value="P-loop_NTPase"/>
</dbReference>
<dbReference type="FunFam" id="3.40.50.300:FF:000589">
    <property type="entry name" value="ABC transporter, ATP-binding subunit"/>
    <property type="match status" value="1"/>
</dbReference>
<dbReference type="RefSeq" id="WP_075663782.1">
    <property type="nucleotide sequence ID" value="NZ_CP009247.1"/>
</dbReference>
<dbReference type="SMART" id="SM00382">
    <property type="entry name" value="AAA"/>
    <property type="match status" value="1"/>
</dbReference>
<keyword evidence="3" id="KW-1003">Cell membrane</keyword>
<dbReference type="InterPro" id="IPR017871">
    <property type="entry name" value="ABC_transporter-like_CS"/>
</dbReference>
<dbReference type="Gene3D" id="3.40.50.300">
    <property type="entry name" value="P-loop containing nucleotide triphosphate hydrolases"/>
    <property type="match status" value="1"/>
</dbReference>
<dbReference type="KEGG" id="cfk:CFRA_05545"/>
<evidence type="ECO:0000256" key="1">
    <source>
        <dbReference type="ARBA" id="ARBA00004202"/>
    </source>
</evidence>
<dbReference type="InterPro" id="IPR003593">
    <property type="entry name" value="AAA+_ATPase"/>
</dbReference>
<dbReference type="InterPro" id="IPR050763">
    <property type="entry name" value="ABC_transporter_ATP-binding"/>
</dbReference>
<dbReference type="GO" id="GO:0016887">
    <property type="term" value="F:ATP hydrolysis activity"/>
    <property type="evidence" value="ECO:0007669"/>
    <property type="project" value="InterPro"/>
</dbReference>
<reference evidence="10 11" key="1">
    <citation type="submission" date="2014-08" db="EMBL/GenBank/DDBJ databases">
        <title>Complete genome sequence of Corynebacterium frankenforstense ST18(T) (=DSM 45800(T)), isolated from raw cow milk.</title>
        <authorList>
            <person name="Ruckert C."/>
            <person name="Albersmeier A."/>
            <person name="Winkler A."/>
            <person name="Lipski A."/>
            <person name="Kalinowski J."/>
        </authorList>
    </citation>
    <scope>NUCLEOTIDE SEQUENCE [LARGE SCALE GENOMIC DNA]</scope>
    <source>
        <strain evidence="10 11">ST18</strain>
    </source>
</reference>
<dbReference type="InterPro" id="IPR003439">
    <property type="entry name" value="ABC_transporter-like_ATP-bd"/>
</dbReference>
<dbReference type="GO" id="GO:0005886">
    <property type="term" value="C:plasma membrane"/>
    <property type="evidence" value="ECO:0007669"/>
    <property type="project" value="UniProtKB-SubCell"/>
</dbReference>
<sequence length="316" mass="33661">MSLNPSSDPGLVLDGVVKRYGANTAVDGFSMTAGRGEITALLGPNGAGKTTTIEICEGFHAPDAGSVRVLGLDPAREPERVRGRIGIMLQGGGAYSGIRVRELLRLTASYNRDPLDPDWLLGLLGLERVAKTTYRRLSGGQQQRLSLALAVIGRPELVFLDEPTAGLDAQSRLAVWDLVRALRRDGVTVLLTTHLMDEAESLADQVVVIDHGRRVAAGTPAELTAGQDGTRQDVALSVDGDLDAHLLAVAAGVPEAAVSRVRPRDWRVTLDPAGPTQVARLVTAVAEQGVLVRGLEVAHRSLEDVFLDLTGRSLRR</sequence>
<evidence type="ECO:0000313" key="11">
    <source>
        <dbReference type="Proteomes" id="UP000185434"/>
    </source>
</evidence>
<evidence type="ECO:0000313" key="10">
    <source>
        <dbReference type="EMBL" id="APT88795.1"/>
    </source>
</evidence>
<dbReference type="SUPFAM" id="SSF52540">
    <property type="entry name" value="P-loop containing nucleoside triphosphate hydrolases"/>
    <property type="match status" value="1"/>
</dbReference>
<dbReference type="Proteomes" id="UP000185434">
    <property type="component" value="Chromosome"/>
</dbReference>
<dbReference type="PROSITE" id="PS00211">
    <property type="entry name" value="ABC_TRANSPORTER_1"/>
    <property type="match status" value="1"/>
</dbReference>
<keyword evidence="11" id="KW-1185">Reference proteome</keyword>
<dbReference type="EMBL" id="CP009247">
    <property type="protein sequence ID" value="APT88795.1"/>
    <property type="molecule type" value="Genomic_DNA"/>
</dbReference>
<evidence type="ECO:0000256" key="7">
    <source>
        <dbReference type="ARBA" id="ARBA00023136"/>
    </source>
</evidence>
<dbReference type="STRING" id="1437875.CFRA_05545"/>
<dbReference type="Pfam" id="PF00005">
    <property type="entry name" value="ABC_tran"/>
    <property type="match status" value="1"/>
</dbReference>
<dbReference type="CDD" id="cd03230">
    <property type="entry name" value="ABC_DR_subfamily_A"/>
    <property type="match status" value="1"/>
</dbReference>